<gene>
    <name evidence="1" type="ORF">DL240_12380</name>
</gene>
<sequence>MYAVAAQLSGELSARIATFWDHAEALIPDVIPRAVRVPHLSFQIVESEHPLALEALLHEPLSVARPAIRTSALGVFARPRQVLFLGVVRDPALDRYFQAINRRLNAAGYRLHPFYSAAYWTPHITLALGPFGPAALCELLQQGGLARLEGDWALGELCLLSPKRSTPAYLASSPPASRL</sequence>
<keyword evidence="2" id="KW-1185">Reference proteome</keyword>
<dbReference type="SUPFAM" id="SSF55144">
    <property type="entry name" value="LigT-like"/>
    <property type="match status" value="1"/>
</dbReference>
<dbReference type="Pfam" id="PF13563">
    <property type="entry name" value="2_5_RNA_ligase2"/>
    <property type="match status" value="1"/>
</dbReference>
<accession>A0A328C616</accession>
<dbReference type="OrthoDB" id="463286at2"/>
<organism evidence="1 2">
    <name type="scientific">Lujinxingia litoralis</name>
    <dbReference type="NCBI Taxonomy" id="2211119"/>
    <lineage>
        <taxon>Bacteria</taxon>
        <taxon>Deltaproteobacteria</taxon>
        <taxon>Bradymonadales</taxon>
        <taxon>Lujinxingiaceae</taxon>
        <taxon>Lujinxingia</taxon>
    </lineage>
</organism>
<dbReference type="Proteomes" id="UP000249169">
    <property type="component" value="Unassembled WGS sequence"/>
</dbReference>
<protein>
    <recommendedName>
        <fullName evidence="3">2'-5' RNA ligase</fullName>
    </recommendedName>
</protein>
<dbReference type="RefSeq" id="WP_111730212.1">
    <property type="nucleotide sequence ID" value="NZ_QHKO01000005.1"/>
</dbReference>
<comment type="caution">
    <text evidence="1">The sequence shown here is derived from an EMBL/GenBank/DDBJ whole genome shotgun (WGS) entry which is preliminary data.</text>
</comment>
<proteinExistence type="predicted"/>
<name>A0A328C616_9DELT</name>
<dbReference type="Gene3D" id="3.90.1140.10">
    <property type="entry name" value="Cyclic phosphodiesterase"/>
    <property type="match status" value="1"/>
</dbReference>
<dbReference type="InterPro" id="IPR009097">
    <property type="entry name" value="Cyclic_Pdiesterase"/>
</dbReference>
<evidence type="ECO:0000313" key="2">
    <source>
        <dbReference type="Proteomes" id="UP000249169"/>
    </source>
</evidence>
<dbReference type="AlphaFoldDB" id="A0A328C616"/>
<dbReference type="EMBL" id="QHKO01000005">
    <property type="protein sequence ID" value="RAL21647.1"/>
    <property type="molecule type" value="Genomic_DNA"/>
</dbReference>
<evidence type="ECO:0000313" key="1">
    <source>
        <dbReference type="EMBL" id="RAL21647.1"/>
    </source>
</evidence>
<reference evidence="1 2" key="1">
    <citation type="submission" date="2018-05" db="EMBL/GenBank/DDBJ databases">
        <title>Lujinxingia marina gen. nov. sp. nov., a new facultative anaerobic member of the class Deltaproteobacteria, and proposal of Lujinxingaceae fam. nov.</title>
        <authorList>
            <person name="Li C.-M."/>
        </authorList>
    </citation>
    <scope>NUCLEOTIDE SEQUENCE [LARGE SCALE GENOMIC DNA]</scope>
    <source>
        <strain evidence="1 2">B210</strain>
    </source>
</reference>
<evidence type="ECO:0008006" key="3">
    <source>
        <dbReference type="Google" id="ProtNLM"/>
    </source>
</evidence>